<dbReference type="SUPFAM" id="SSF52949">
    <property type="entry name" value="Macro domain-like"/>
    <property type="match status" value="1"/>
</dbReference>
<dbReference type="PANTHER" id="PTHR11106:SF121">
    <property type="entry name" value="ADP-RIBOSE 1''-PHOSPHATE PHOSPHATASE"/>
    <property type="match status" value="1"/>
</dbReference>
<organism evidence="10 11">
    <name type="scientific">Marinifilum breve</name>
    <dbReference type="NCBI Taxonomy" id="2184082"/>
    <lineage>
        <taxon>Bacteria</taxon>
        <taxon>Pseudomonadati</taxon>
        <taxon>Bacteroidota</taxon>
        <taxon>Bacteroidia</taxon>
        <taxon>Marinilabiliales</taxon>
        <taxon>Marinifilaceae</taxon>
    </lineage>
</organism>
<comment type="cofactor">
    <cofactor evidence="1">
        <name>Zn(2+)</name>
        <dbReference type="ChEBI" id="CHEBI:29105"/>
    </cofactor>
</comment>
<evidence type="ECO:0000256" key="1">
    <source>
        <dbReference type="ARBA" id="ARBA00001947"/>
    </source>
</evidence>
<evidence type="ECO:0000256" key="5">
    <source>
        <dbReference type="ARBA" id="ARBA00022833"/>
    </source>
</evidence>
<dbReference type="PANTHER" id="PTHR11106">
    <property type="entry name" value="GANGLIOSIDE INDUCED DIFFERENTIATION ASSOCIATED PROTEIN 2-RELATED"/>
    <property type="match status" value="1"/>
</dbReference>
<dbReference type="GO" id="GO:0046872">
    <property type="term" value="F:metal ion binding"/>
    <property type="evidence" value="ECO:0007669"/>
    <property type="project" value="UniProtKB-KW"/>
</dbReference>
<dbReference type="Gene3D" id="3.40.220.10">
    <property type="entry name" value="Leucine Aminopeptidase, subunit E, domain 1"/>
    <property type="match status" value="1"/>
</dbReference>
<gene>
    <name evidence="10" type="ORF">DF185_04930</name>
</gene>
<dbReference type="SMART" id="SM00506">
    <property type="entry name" value="A1pp"/>
    <property type="match status" value="1"/>
</dbReference>
<accession>A0A2V4A090</accession>
<keyword evidence="5" id="KW-0862">Zinc</keyword>
<dbReference type="NCBIfam" id="NF003163">
    <property type="entry name" value="PRK04143.1"/>
    <property type="match status" value="1"/>
</dbReference>
<keyword evidence="4 10" id="KW-0378">Hydrolase</keyword>
<dbReference type="GO" id="GO:0016798">
    <property type="term" value="F:hydrolase activity, acting on glycosyl bonds"/>
    <property type="evidence" value="ECO:0007669"/>
    <property type="project" value="UniProtKB-KW"/>
</dbReference>
<dbReference type="Pfam" id="PF01661">
    <property type="entry name" value="Macro"/>
    <property type="match status" value="1"/>
</dbReference>
<evidence type="ECO:0000256" key="8">
    <source>
        <dbReference type="ARBA" id="ARBA00093459"/>
    </source>
</evidence>
<dbReference type="AlphaFoldDB" id="A0A2V4A090"/>
<comment type="caution">
    <text evidence="10">The sequence shown here is derived from an EMBL/GenBank/DDBJ whole genome shotgun (WGS) entry which is preliminary data.</text>
</comment>
<dbReference type="RefSeq" id="WP_110359630.1">
    <property type="nucleotide sequence ID" value="NZ_QFLI01000002.1"/>
</dbReference>
<evidence type="ECO:0000256" key="2">
    <source>
        <dbReference type="ARBA" id="ARBA00018852"/>
    </source>
</evidence>
<keyword evidence="6" id="KW-0326">Glycosidase</keyword>
<dbReference type="InterPro" id="IPR043472">
    <property type="entry name" value="Macro_dom-like"/>
</dbReference>
<reference evidence="10 11" key="1">
    <citation type="submission" date="2018-05" db="EMBL/GenBank/DDBJ databases">
        <title>Marinifilum breve JC075T sp. nov., a marine bacterium isolated from Yongle Blue Hole in the South China Sea.</title>
        <authorList>
            <person name="Fu T."/>
        </authorList>
    </citation>
    <scope>NUCLEOTIDE SEQUENCE [LARGE SCALE GENOMIC DNA]</scope>
    <source>
        <strain evidence="10 11">JC075</strain>
    </source>
</reference>
<feature type="domain" description="Macro" evidence="9">
    <location>
        <begin position="99"/>
        <end position="292"/>
    </location>
</feature>
<dbReference type="OrthoDB" id="6194521at2"/>
<proteinExistence type="inferred from homology"/>
<keyword evidence="3" id="KW-0479">Metal-binding</keyword>
<evidence type="ECO:0000256" key="7">
    <source>
        <dbReference type="ARBA" id="ARBA00048482"/>
    </source>
</evidence>
<sequence>MNINLNAYKEHIDLDQSFTPNLDKHSLDELLTALIEEPSGMALLGRLDLKNENYTQRDLIRALLTVRPSGNLSDSLVGLVDSMLQNELKDKSVTNHQQIPRIESEYPASNSVSVWNGDISTLKIDAIVNAANSQMEGCFVPFHNCIDNVIHNAAGIMLREDCAEIMNLQGELEQTGNAKITRGYNLPAQYVMHTVGPIVRTSQPTNMDAMELAKSYESCLNVAKEYGHIKSIAFCSISTGVFGYPIEEAANVALSTVAKWLESNPNTIEHVVFNTYGKEATDTYMRILKEWRE</sequence>
<evidence type="ECO:0000259" key="9">
    <source>
        <dbReference type="PROSITE" id="PS51154"/>
    </source>
</evidence>
<comment type="similarity">
    <text evidence="8">Belongs to the MacroD-type family. Zn-Macro subfamily.</text>
</comment>
<dbReference type="PROSITE" id="PS51154">
    <property type="entry name" value="MACRO"/>
    <property type="match status" value="1"/>
</dbReference>
<protein>
    <recommendedName>
        <fullName evidence="2">Protein-ADP-ribose hydrolase</fullName>
    </recommendedName>
</protein>
<evidence type="ECO:0000256" key="6">
    <source>
        <dbReference type="ARBA" id="ARBA00023295"/>
    </source>
</evidence>
<dbReference type="InterPro" id="IPR002589">
    <property type="entry name" value="Macro_dom"/>
</dbReference>
<dbReference type="Proteomes" id="UP000248079">
    <property type="component" value="Unassembled WGS sequence"/>
</dbReference>
<evidence type="ECO:0000256" key="4">
    <source>
        <dbReference type="ARBA" id="ARBA00022801"/>
    </source>
</evidence>
<comment type="catalytic activity">
    <reaction evidence="7">
        <text>4-O-(ADP-D-ribosyl)-L-aspartyl-[protein] + H2O = L-aspartyl-[protein] + ADP-D-ribose + H(+)</text>
        <dbReference type="Rhea" id="RHEA:54428"/>
        <dbReference type="Rhea" id="RHEA-COMP:9867"/>
        <dbReference type="Rhea" id="RHEA-COMP:13832"/>
        <dbReference type="ChEBI" id="CHEBI:15377"/>
        <dbReference type="ChEBI" id="CHEBI:15378"/>
        <dbReference type="ChEBI" id="CHEBI:29961"/>
        <dbReference type="ChEBI" id="CHEBI:57967"/>
        <dbReference type="ChEBI" id="CHEBI:138102"/>
    </reaction>
    <physiologicalReaction direction="left-to-right" evidence="7">
        <dbReference type="Rhea" id="RHEA:54429"/>
    </physiologicalReaction>
</comment>
<dbReference type="EMBL" id="QFLI01000002">
    <property type="protein sequence ID" value="PXY01996.1"/>
    <property type="molecule type" value="Genomic_DNA"/>
</dbReference>
<evidence type="ECO:0000313" key="10">
    <source>
        <dbReference type="EMBL" id="PXY01996.1"/>
    </source>
</evidence>
<dbReference type="CDD" id="cd02908">
    <property type="entry name" value="Macro_OAADPr_deacetylase"/>
    <property type="match status" value="1"/>
</dbReference>
<evidence type="ECO:0000313" key="11">
    <source>
        <dbReference type="Proteomes" id="UP000248079"/>
    </source>
</evidence>
<name>A0A2V4A090_9BACT</name>
<evidence type="ECO:0000256" key="3">
    <source>
        <dbReference type="ARBA" id="ARBA00022723"/>
    </source>
</evidence>
<keyword evidence="11" id="KW-1185">Reference proteome</keyword>